<sequence length="388" mass="45379">MPLAIKKFLMRDKKDNFLIVSFLEDKLEIVVLQADFVNKDLEIKKIFKKEVGDDLSYLKKIFSSVFYPKTYKVIFNFDSNLAVTNFSSIAVLRDRPQETISEADFENLISQAIFNFFGPARKYASSRLNTSELETLICDVRIYNVLLDRHTVFDLLKEKGKRLDFYLSETFCCREFLKKLISFLPNRARVVFIAEGGSTLLHLISRYIKKPLLLAQVGFDKTSLFLKTKEGKINYFDSLKWGRNNLYLALAKELHVSLEVIKSIMVRYLENKTSTLFRRRLNFFLKKELALFNKGLEIMNSKAKAKCLIIDLEPSLAKDLKIKNISKKSLISIDVKTILDVFNFKLKPNHCFWYKNLYGLATLLESYFTPQEDLINKLARRRMRWLIP</sequence>
<dbReference type="AlphaFoldDB" id="A0A2M7B8A3"/>
<proteinExistence type="predicted"/>
<comment type="caution">
    <text evidence="1">The sequence shown here is derived from an EMBL/GenBank/DDBJ whole genome shotgun (WGS) entry which is preliminary data.</text>
</comment>
<protein>
    <submittedName>
        <fullName evidence="1">Uncharacterized protein</fullName>
    </submittedName>
</protein>
<evidence type="ECO:0000313" key="1">
    <source>
        <dbReference type="EMBL" id="PIU99310.1"/>
    </source>
</evidence>
<dbReference type="EMBL" id="PEVH01000017">
    <property type="protein sequence ID" value="PIU99310.1"/>
    <property type="molecule type" value="Genomic_DNA"/>
</dbReference>
<dbReference type="Proteomes" id="UP000230131">
    <property type="component" value="Unassembled WGS sequence"/>
</dbReference>
<organism evidence="1 2">
    <name type="scientific">Candidatus Wolfebacteria bacterium CG03_land_8_20_14_0_80_36_15</name>
    <dbReference type="NCBI Taxonomy" id="1975067"/>
    <lineage>
        <taxon>Bacteria</taxon>
        <taxon>Candidatus Wolfeibacteriota</taxon>
    </lineage>
</organism>
<accession>A0A2M7B8A3</accession>
<reference evidence="2" key="1">
    <citation type="submission" date="2017-09" db="EMBL/GenBank/DDBJ databases">
        <title>Depth-based differentiation of microbial function through sediment-hosted aquifers and enrichment of novel symbionts in the deep terrestrial subsurface.</title>
        <authorList>
            <person name="Probst A.J."/>
            <person name="Ladd B."/>
            <person name="Jarett J.K."/>
            <person name="Geller-Mcgrath D.E."/>
            <person name="Sieber C.M.K."/>
            <person name="Emerson J.B."/>
            <person name="Anantharaman K."/>
            <person name="Thomas B.C."/>
            <person name="Malmstrom R."/>
            <person name="Stieglmeier M."/>
            <person name="Klingl A."/>
            <person name="Woyke T."/>
            <person name="Ryan C.M."/>
            <person name="Banfield J.F."/>
        </authorList>
    </citation>
    <scope>NUCLEOTIDE SEQUENCE [LARGE SCALE GENOMIC DNA]</scope>
</reference>
<evidence type="ECO:0000313" key="2">
    <source>
        <dbReference type="Proteomes" id="UP000230131"/>
    </source>
</evidence>
<gene>
    <name evidence="1" type="ORF">COS59_00460</name>
</gene>
<name>A0A2M7B8A3_9BACT</name>